<reference evidence="1 2" key="2">
    <citation type="submission" date="2018-11" db="EMBL/GenBank/DDBJ databases">
        <authorList>
            <consortium name="Pathogen Informatics"/>
        </authorList>
    </citation>
    <scope>NUCLEOTIDE SEQUENCE [LARGE SCALE GENOMIC DNA]</scope>
</reference>
<dbReference type="EMBL" id="UYRR01034489">
    <property type="protein sequence ID" value="VDK61245.1"/>
    <property type="molecule type" value="Genomic_DNA"/>
</dbReference>
<gene>
    <name evidence="1" type="ORF">ASIM_LOCUS17721</name>
</gene>
<accession>A0A0M3KBH2</accession>
<organism evidence="3">
    <name type="scientific">Anisakis simplex</name>
    <name type="common">Herring worm</name>
    <dbReference type="NCBI Taxonomy" id="6269"/>
    <lineage>
        <taxon>Eukaryota</taxon>
        <taxon>Metazoa</taxon>
        <taxon>Ecdysozoa</taxon>
        <taxon>Nematoda</taxon>
        <taxon>Chromadorea</taxon>
        <taxon>Rhabditida</taxon>
        <taxon>Spirurina</taxon>
        <taxon>Ascaridomorpha</taxon>
        <taxon>Ascaridoidea</taxon>
        <taxon>Anisakidae</taxon>
        <taxon>Anisakis</taxon>
        <taxon>Anisakis simplex complex</taxon>
    </lineage>
</organism>
<protein>
    <submittedName>
        <fullName evidence="3">Antiterminator</fullName>
    </submittedName>
</protein>
<evidence type="ECO:0000313" key="1">
    <source>
        <dbReference type="EMBL" id="VDK61245.1"/>
    </source>
</evidence>
<evidence type="ECO:0000313" key="3">
    <source>
        <dbReference type="WBParaSite" id="ASIM_0001831901-mRNA-1"/>
    </source>
</evidence>
<name>A0A0M3KBH2_ANISI</name>
<keyword evidence="2" id="KW-1185">Reference proteome</keyword>
<proteinExistence type="predicted"/>
<sequence>MKIDTNKICNRIWDGYDRVKRECCEKGISWLSALQDDRLKKSRHAVEMPSWLKIDTNKMRDHIWDGYDRVKRECSEKGSSWLSALQDDRLKKSLSAIASPDWLKTGTEKILNYASSWYDSAKRRWSGQDRQQ</sequence>
<reference evidence="3" key="1">
    <citation type="submission" date="2017-02" db="UniProtKB">
        <authorList>
            <consortium name="WormBaseParasite"/>
        </authorList>
    </citation>
    <scope>IDENTIFICATION</scope>
</reference>
<dbReference type="WBParaSite" id="ASIM_0001831901-mRNA-1">
    <property type="protein sequence ID" value="ASIM_0001831901-mRNA-1"/>
    <property type="gene ID" value="ASIM_0001831901"/>
</dbReference>
<evidence type="ECO:0000313" key="2">
    <source>
        <dbReference type="Proteomes" id="UP000267096"/>
    </source>
</evidence>
<dbReference type="Proteomes" id="UP000267096">
    <property type="component" value="Unassembled WGS sequence"/>
</dbReference>
<dbReference type="AlphaFoldDB" id="A0A0M3KBH2"/>